<protein>
    <submittedName>
        <fullName evidence="1">Uncharacterized protein</fullName>
    </submittedName>
</protein>
<organism evidence="1 2">
    <name type="scientific">Borreliella japonica</name>
    <name type="common">Borrelia japonica</name>
    <dbReference type="NCBI Taxonomy" id="34095"/>
    <lineage>
        <taxon>Bacteria</taxon>
        <taxon>Pseudomonadati</taxon>
        <taxon>Spirochaetota</taxon>
        <taxon>Spirochaetia</taxon>
        <taxon>Spirochaetales</taxon>
        <taxon>Borreliaceae</taxon>
        <taxon>Borreliella</taxon>
    </lineage>
</organism>
<dbReference type="AlphaFoldDB" id="A0A1G4PAM6"/>
<dbReference type="Proteomes" id="UP000199262">
    <property type="component" value="Unassembled WGS sequence"/>
</dbReference>
<keyword evidence="2" id="KW-1185">Reference proteome</keyword>
<sequence length="247" mass="29305">MSDNLETLMFLMGKKLKTSSNNLENTEKKEIISIEIENFDYSKLDKDISDFLKTKQYEIFNIFNNTYTKIGKILKDAQDKLKGNNQYNGLFYQWFKSMGFKKDKVYALISRYNLLIENSDKQIAIEKLPLSLSYEISKKSCPSILKNEVLNGKINSLKEFKIVYKKSFDLKNARKSLLKKDKKYENDIKEALDFILKNTKEFKNIEFNKLNQENLKLFFHSILEIKKKIQYIKNSSIHIYNRANEYK</sequence>
<dbReference type="RefSeq" id="WP_091972243.1">
    <property type="nucleotide sequence ID" value="NZ_CP124066.1"/>
</dbReference>
<name>A0A1G4PAM6_BORJA</name>
<evidence type="ECO:0000313" key="1">
    <source>
        <dbReference type="EMBL" id="SCW29280.1"/>
    </source>
</evidence>
<evidence type="ECO:0000313" key="2">
    <source>
        <dbReference type="Proteomes" id="UP000199262"/>
    </source>
</evidence>
<accession>A0A1G4PAM6</accession>
<proteinExistence type="predicted"/>
<gene>
    <name evidence="1" type="ORF">SAMN02983004_00422</name>
</gene>
<dbReference type="EMBL" id="FMTE01000002">
    <property type="protein sequence ID" value="SCW29280.1"/>
    <property type="molecule type" value="Genomic_DNA"/>
</dbReference>
<reference evidence="2" key="1">
    <citation type="submission" date="2016-10" db="EMBL/GenBank/DDBJ databases">
        <authorList>
            <person name="Varghese N."/>
            <person name="Submissions S."/>
        </authorList>
    </citation>
    <scope>NUCLEOTIDE SEQUENCE [LARGE SCALE GENOMIC DNA]</scope>
    <source>
        <strain evidence="2">ATCC 51557</strain>
    </source>
</reference>
<dbReference type="OrthoDB" id="350557at2"/>